<dbReference type="EMBL" id="BPLQ01011162">
    <property type="protein sequence ID" value="GIY56113.1"/>
    <property type="molecule type" value="Genomic_DNA"/>
</dbReference>
<gene>
    <name evidence="1" type="ORF">CDAR_250491</name>
</gene>
<accession>A0AAV4UEB5</accession>
<dbReference type="AlphaFoldDB" id="A0AAV4UEB5"/>
<proteinExistence type="predicted"/>
<evidence type="ECO:0000313" key="2">
    <source>
        <dbReference type="Proteomes" id="UP001054837"/>
    </source>
</evidence>
<name>A0AAV4UEB5_9ARAC</name>
<dbReference type="Proteomes" id="UP001054837">
    <property type="component" value="Unassembled WGS sequence"/>
</dbReference>
<evidence type="ECO:0000313" key="1">
    <source>
        <dbReference type="EMBL" id="GIY56113.1"/>
    </source>
</evidence>
<keyword evidence="2" id="KW-1185">Reference proteome</keyword>
<sequence length="89" mass="9812">MRAHPLWGGPICALNPCPPVRKPQEMSGGTQLGYLVFKTVRAACRGHYQLRLGLSSRSCHPKCRKKEAGYIKQNLIWDVLKACGGKYGG</sequence>
<organism evidence="1 2">
    <name type="scientific">Caerostris darwini</name>
    <dbReference type="NCBI Taxonomy" id="1538125"/>
    <lineage>
        <taxon>Eukaryota</taxon>
        <taxon>Metazoa</taxon>
        <taxon>Ecdysozoa</taxon>
        <taxon>Arthropoda</taxon>
        <taxon>Chelicerata</taxon>
        <taxon>Arachnida</taxon>
        <taxon>Araneae</taxon>
        <taxon>Araneomorphae</taxon>
        <taxon>Entelegynae</taxon>
        <taxon>Araneoidea</taxon>
        <taxon>Araneidae</taxon>
        <taxon>Caerostris</taxon>
    </lineage>
</organism>
<comment type="caution">
    <text evidence="1">The sequence shown here is derived from an EMBL/GenBank/DDBJ whole genome shotgun (WGS) entry which is preliminary data.</text>
</comment>
<reference evidence="1 2" key="1">
    <citation type="submission" date="2021-06" db="EMBL/GenBank/DDBJ databases">
        <title>Caerostris darwini draft genome.</title>
        <authorList>
            <person name="Kono N."/>
            <person name="Arakawa K."/>
        </authorList>
    </citation>
    <scope>NUCLEOTIDE SEQUENCE [LARGE SCALE GENOMIC DNA]</scope>
</reference>
<protein>
    <submittedName>
        <fullName evidence="1">Uncharacterized protein</fullName>
    </submittedName>
</protein>